<dbReference type="RefSeq" id="XP_064730909.1">
    <property type="nucleotide sequence ID" value="XM_064873805.1"/>
</dbReference>
<evidence type="ECO:0000256" key="8">
    <source>
        <dbReference type="ARBA" id="ARBA00023204"/>
    </source>
</evidence>
<dbReference type="PANTHER" id="PTHR10815">
    <property type="entry name" value="METHYLATED-DNA--PROTEIN-CYSTEINE METHYLTRANSFERASE"/>
    <property type="match status" value="1"/>
</dbReference>
<evidence type="ECO:0000256" key="2">
    <source>
        <dbReference type="ARBA" id="ARBA00008711"/>
    </source>
</evidence>
<keyword evidence="5" id="KW-0489">Methyltransferase</keyword>
<keyword evidence="15" id="KW-1185">Reference proteome</keyword>
<sequence length="357" mass="39873">MTTPKPATNHLVDPDLTNLRQTWTSLYKTTLPHLARTKSPTQPVWPVTLDHCFARIILDNTVGGGTQQWDKVIAKPAVRNMSAMQLRDAIEMGERIKAGDVDLVELDRVSLEVRGKNEGKYGDKKRKRNDGDEVEEGEENALKKKRADEQSRAVSKATAKKMKKDDKQQSTLVFTSMDGKDWDQLPSPATSASADQEHDDKQQDDRSHLEKKLDVTSDLSREQIVDTLRKIQTHQTLTPFRRRLYISLLSVPKGSYTTYAALATHLGSAARAVGNGMRNNPFAPDVPCHRVLASDGTLGGFGGEWGRDGKYTGKQESKVKLLGTEGVKFDSKGKVKGPVWKGFWDLEDLEREYGEIL</sequence>
<protein>
    <recommendedName>
        <fullName evidence="4">Methylated-DNA--protein-cysteine methyltransferase</fullName>
        <ecNumber evidence="3">2.1.1.63</ecNumber>
    </recommendedName>
    <alternativeName>
        <fullName evidence="9">6-O-methylguanine-DNA methyltransferase</fullName>
    </alternativeName>
    <alternativeName>
        <fullName evidence="10">O-6-methylguanine-DNA-alkyltransferase</fullName>
    </alternativeName>
</protein>
<evidence type="ECO:0000313" key="14">
    <source>
        <dbReference type="EMBL" id="KAK5942819.1"/>
    </source>
</evidence>
<dbReference type="EC" id="2.1.1.63" evidence="3"/>
<comment type="similarity">
    <text evidence="2">Belongs to the MGMT family.</text>
</comment>
<feature type="region of interest" description="Disordered" evidence="12">
    <location>
        <begin position="119"/>
        <end position="215"/>
    </location>
</feature>
<comment type="catalytic activity">
    <reaction evidence="1">
        <text>a 4-O-methyl-thymidine in DNA + L-cysteinyl-[protein] = a thymidine in DNA + S-methyl-L-cysteinyl-[protein]</text>
        <dbReference type="Rhea" id="RHEA:53428"/>
        <dbReference type="Rhea" id="RHEA-COMP:10131"/>
        <dbReference type="Rhea" id="RHEA-COMP:10132"/>
        <dbReference type="Rhea" id="RHEA-COMP:13555"/>
        <dbReference type="Rhea" id="RHEA-COMP:13556"/>
        <dbReference type="ChEBI" id="CHEBI:29950"/>
        <dbReference type="ChEBI" id="CHEBI:82612"/>
        <dbReference type="ChEBI" id="CHEBI:137386"/>
        <dbReference type="ChEBI" id="CHEBI:137387"/>
        <dbReference type="EC" id="2.1.1.63"/>
    </reaction>
</comment>
<feature type="compositionally biased region" description="Basic and acidic residues" evidence="12">
    <location>
        <begin position="140"/>
        <end position="151"/>
    </location>
</feature>
<evidence type="ECO:0000256" key="3">
    <source>
        <dbReference type="ARBA" id="ARBA00011918"/>
    </source>
</evidence>
<dbReference type="InterPro" id="IPR036388">
    <property type="entry name" value="WH-like_DNA-bd_sf"/>
</dbReference>
<dbReference type="PANTHER" id="PTHR10815:SF13">
    <property type="entry name" value="METHYLATED-DNA--PROTEIN-CYSTEINE METHYLTRANSFERASE"/>
    <property type="match status" value="1"/>
</dbReference>
<keyword evidence="8" id="KW-0234">DNA repair</keyword>
<dbReference type="CDD" id="cd06445">
    <property type="entry name" value="ATase"/>
    <property type="match status" value="1"/>
</dbReference>
<dbReference type="InterPro" id="IPR036217">
    <property type="entry name" value="MethylDNA_cys_MeTrfase_DNAb"/>
</dbReference>
<comment type="catalytic activity">
    <reaction evidence="11">
        <text>a 6-O-methyl-2'-deoxyguanosine in DNA + L-cysteinyl-[protein] = S-methyl-L-cysteinyl-[protein] + a 2'-deoxyguanosine in DNA</text>
        <dbReference type="Rhea" id="RHEA:24000"/>
        <dbReference type="Rhea" id="RHEA-COMP:10131"/>
        <dbReference type="Rhea" id="RHEA-COMP:10132"/>
        <dbReference type="Rhea" id="RHEA-COMP:11367"/>
        <dbReference type="Rhea" id="RHEA-COMP:11368"/>
        <dbReference type="ChEBI" id="CHEBI:29950"/>
        <dbReference type="ChEBI" id="CHEBI:82612"/>
        <dbReference type="ChEBI" id="CHEBI:85445"/>
        <dbReference type="ChEBI" id="CHEBI:85448"/>
        <dbReference type="EC" id="2.1.1.63"/>
    </reaction>
</comment>
<dbReference type="Gene3D" id="1.10.10.10">
    <property type="entry name" value="Winged helix-like DNA-binding domain superfamily/Winged helix DNA-binding domain"/>
    <property type="match status" value="1"/>
</dbReference>
<accession>A0ABR0RRZ3</accession>
<dbReference type="SUPFAM" id="SSF46767">
    <property type="entry name" value="Methylated DNA-protein cysteine methyltransferase, C-terminal domain"/>
    <property type="match status" value="1"/>
</dbReference>
<dbReference type="Proteomes" id="UP001334248">
    <property type="component" value="Unassembled WGS sequence"/>
</dbReference>
<keyword evidence="6" id="KW-0808">Transferase</keyword>
<dbReference type="PROSITE" id="PS00374">
    <property type="entry name" value="MGMT"/>
    <property type="match status" value="1"/>
</dbReference>
<feature type="domain" description="Methylated-DNA-[protein]-cysteine S-methyltransferase DNA binding" evidence="13">
    <location>
        <begin position="239"/>
        <end position="327"/>
    </location>
</feature>
<evidence type="ECO:0000256" key="10">
    <source>
        <dbReference type="ARBA" id="ARBA00031621"/>
    </source>
</evidence>
<dbReference type="NCBIfam" id="TIGR00589">
    <property type="entry name" value="ogt"/>
    <property type="match status" value="1"/>
</dbReference>
<dbReference type="InterPro" id="IPR014048">
    <property type="entry name" value="MethylDNA_cys_MeTrfase_DNA-bd"/>
</dbReference>
<evidence type="ECO:0000256" key="12">
    <source>
        <dbReference type="SAM" id="MobiDB-lite"/>
    </source>
</evidence>
<dbReference type="Pfam" id="PF01035">
    <property type="entry name" value="DNA_binding_1"/>
    <property type="match status" value="1"/>
</dbReference>
<reference evidence="14 15" key="1">
    <citation type="journal article" date="2023" name="Res Sq">
        <title>Genomic and morphological characterization of Knufia obscura isolated from the Mars 2020 spacecraft assembly facility.</title>
        <authorList>
            <person name="Chander A.M."/>
            <person name="Teixeira M.M."/>
            <person name="Singh N.K."/>
            <person name="Williams M.P."/>
            <person name="Parker C.W."/>
            <person name="Leo P."/>
            <person name="Stajich J.E."/>
            <person name="Torok T."/>
            <person name="Tighe S."/>
            <person name="Mason C.E."/>
            <person name="Venkateswaran K."/>
        </authorList>
    </citation>
    <scope>NUCLEOTIDE SEQUENCE [LARGE SCALE GENOMIC DNA]</scope>
    <source>
        <strain evidence="14 15">CCFEE 5817</strain>
    </source>
</reference>
<comment type="caution">
    <text evidence="14">The sequence shown here is derived from an EMBL/GenBank/DDBJ whole genome shotgun (WGS) entry which is preliminary data.</text>
</comment>
<evidence type="ECO:0000256" key="7">
    <source>
        <dbReference type="ARBA" id="ARBA00022763"/>
    </source>
</evidence>
<evidence type="ECO:0000256" key="4">
    <source>
        <dbReference type="ARBA" id="ARBA00015377"/>
    </source>
</evidence>
<gene>
    <name evidence="14" type="ORF">PMZ80_005385</name>
</gene>
<proteinExistence type="inferred from homology"/>
<organism evidence="14 15">
    <name type="scientific">Knufia obscura</name>
    <dbReference type="NCBI Taxonomy" id="1635080"/>
    <lineage>
        <taxon>Eukaryota</taxon>
        <taxon>Fungi</taxon>
        <taxon>Dikarya</taxon>
        <taxon>Ascomycota</taxon>
        <taxon>Pezizomycotina</taxon>
        <taxon>Eurotiomycetes</taxon>
        <taxon>Chaetothyriomycetidae</taxon>
        <taxon>Chaetothyriales</taxon>
        <taxon>Trichomeriaceae</taxon>
        <taxon>Knufia</taxon>
    </lineage>
</organism>
<evidence type="ECO:0000256" key="1">
    <source>
        <dbReference type="ARBA" id="ARBA00001286"/>
    </source>
</evidence>
<dbReference type="InterPro" id="IPR001497">
    <property type="entry name" value="MethylDNA_cys_MeTrfase_AS"/>
</dbReference>
<evidence type="ECO:0000259" key="13">
    <source>
        <dbReference type="Pfam" id="PF01035"/>
    </source>
</evidence>
<keyword evidence="7" id="KW-0227">DNA damage</keyword>
<evidence type="ECO:0000256" key="11">
    <source>
        <dbReference type="ARBA" id="ARBA00049348"/>
    </source>
</evidence>
<dbReference type="GeneID" id="89998834"/>
<evidence type="ECO:0000256" key="6">
    <source>
        <dbReference type="ARBA" id="ARBA00022679"/>
    </source>
</evidence>
<evidence type="ECO:0000256" key="5">
    <source>
        <dbReference type="ARBA" id="ARBA00022603"/>
    </source>
</evidence>
<evidence type="ECO:0000256" key="9">
    <source>
        <dbReference type="ARBA" id="ARBA00030795"/>
    </source>
</evidence>
<evidence type="ECO:0000313" key="15">
    <source>
        <dbReference type="Proteomes" id="UP001334248"/>
    </source>
</evidence>
<dbReference type="EMBL" id="JAVHJV010000005">
    <property type="protein sequence ID" value="KAK5942819.1"/>
    <property type="molecule type" value="Genomic_DNA"/>
</dbReference>
<name>A0ABR0RRZ3_9EURO</name>
<feature type="compositionally biased region" description="Basic and acidic residues" evidence="12">
    <location>
        <begin position="195"/>
        <end position="215"/>
    </location>
</feature>